<evidence type="ECO:0000256" key="5">
    <source>
        <dbReference type="ARBA" id="ARBA00022741"/>
    </source>
</evidence>
<keyword evidence="3 11" id="KW-0633">Potassium transport</keyword>
<protein>
    <recommendedName>
        <fullName evidence="11">Potassium-transporting ATPase KdpC subunit</fullName>
    </recommendedName>
    <alternativeName>
        <fullName evidence="11">ATP phosphohydrolase [potassium-transporting] C chain</fullName>
    </alternativeName>
    <alternativeName>
        <fullName evidence="11">Potassium-binding and translocating subunit C</fullName>
    </alternativeName>
    <alternativeName>
        <fullName evidence="11">Potassium-translocating ATPase C chain</fullName>
    </alternativeName>
</protein>
<evidence type="ECO:0000256" key="11">
    <source>
        <dbReference type="HAMAP-Rule" id="MF_00276"/>
    </source>
</evidence>
<keyword evidence="7 11" id="KW-0630">Potassium</keyword>
<comment type="function">
    <text evidence="11">Part of the high-affinity ATP-driven potassium transport (or Kdp) system, which catalyzes the hydrolysis of ATP coupled with the electrogenic transport of potassium into the cytoplasm. This subunit acts as a catalytic chaperone that increases the ATP-binding affinity of the ATP-hydrolyzing subunit KdpB by the formation of a transient KdpB/KdpC/ATP ternary complex.</text>
</comment>
<keyword evidence="4 11" id="KW-0812">Transmembrane</keyword>
<dbReference type="OrthoDB" id="9809491at2"/>
<dbReference type="PIRSF" id="PIRSF001296">
    <property type="entry name" value="K_ATPase_KdpC"/>
    <property type="match status" value="1"/>
</dbReference>
<comment type="subcellular location">
    <subcellularLocation>
        <location evidence="11">Cell membrane</location>
        <topology evidence="11">Single-pass membrane protein</topology>
    </subcellularLocation>
</comment>
<dbReference type="NCBIfam" id="TIGR00681">
    <property type="entry name" value="kdpC"/>
    <property type="match status" value="1"/>
</dbReference>
<proteinExistence type="inferred from homology"/>
<keyword evidence="2 11" id="KW-1003">Cell membrane</keyword>
<dbReference type="Pfam" id="PF02669">
    <property type="entry name" value="KdpC"/>
    <property type="match status" value="1"/>
</dbReference>
<evidence type="ECO:0000313" key="13">
    <source>
        <dbReference type="Proteomes" id="UP000626244"/>
    </source>
</evidence>
<keyword evidence="5 11" id="KW-0547">Nucleotide-binding</keyword>
<dbReference type="PANTHER" id="PTHR30042:SF2">
    <property type="entry name" value="POTASSIUM-TRANSPORTING ATPASE KDPC SUBUNIT"/>
    <property type="match status" value="1"/>
</dbReference>
<reference evidence="13" key="1">
    <citation type="journal article" date="2019" name="Int. J. Syst. Evol. Microbiol.">
        <title>The Global Catalogue of Microorganisms (GCM) 10K type strain sequencing project: providing services to taxonomists for standard genome sequencing and annotation.</title>
        <authorList>
            <consortium name="The Broad Institute Genomics Platform"/>
            <consortium name="The Broad Institute Genome Sequencing Center for Infectious Disease"/>
            <person name="Wu L."/>
            <person name="Ma J."/>
        </authorList>
    </citation>
    <scope>NUCLEOTIDE SEQUENCE [LARGE SCALE GENOMIC DNA]</scope>
    <source>
        <strain evidence="13">CGMCC 1.14993</strain>
    </source>
</reference>
<comment type="subunit">
    <text evidence="11">The system is composed of three essential subunits: KdpA, KdpB and KdpC.</text>
</comment>
<dbReference type="PANTHER" id="PTHR30042">
    <property type="entry name" value="POTASSIUM-TRANSPORTING ATPASE C CHAIN"/>
    <property type="match status" value="1"/>
</dbReference>
<accession>A0A8J3F002</accession>
<evidence type="ECO:0000256" key="1">
    <source>
        <dbReference type="ARBA" id="ARBA00022448"/>
    </source>
</evidence>
<name>A0A8J3F002_9BACI</name>
<sequence length="186" mass="19872">MKSLIVAIRASVVLLLICGLIYPLATTGVAQVIFPKQADGSLIKTNGKVTGSKLLAQEFKGPEWFHSRASAASYNPTASAATNAAVASEDYVKATKDKINELKKENNDLGKDIPADLVTTSGSGFDPDLSPEAVRAQVPRIAKATGISEEKLVSLIKNNTKGRQLGIFGEPRVNVLELNLDLKKLR</sequence>
<organism evidence="12 13">
    <name type="scientific">Gottfriedia solisilvae</name>
    <dbReference type="NCBI Taxonomy" id="1516104"/>
    <lineage>
        <taxon>Bacteria</taxon>
        <taxon>Bacillati</taxon>
        <taxon>Bacillota</taxon>
        <taxon>Bacilli</taxon>
        <taxon>Bacillales</taxon>
        <taxon>Bacillaceae</taxon>
        <taxon>Gottfriedia</taxon>
    </lineage>
</organism>
<keyword evidence="1 11" id="KW-0813">Transport</keyword>
<keyword evidence="13" id="KW-1185">Reference proteome</keyword>
<dbReference type="GO" id="GO:0005524">
    <property type="term" value="F:ATP binding"/>
    <property type="evidence" value="ECO:0007669"/>
    <property type="project" value="UniProtKB-UniRule"/>
</dbReference>
<dbReference type="EMBL" id="BMHB01000001">
    <property type="protein sequence ID" value="GGI15817.1"/>
    <property type="molecule type" value="Genomic_DNA"/>
</dbReference>
<evidence type="ECO:0000256" key="9">
    <source>
        <dbReference type="ARBA" id="ARBA00023065"/>
    </source>
</evidence>
<dbReference type="RefSeq" id="WP_087999591.1">
    <property type="nucleotide sequence ID" value="NZ_BMHB01000001.1"/>
</dbReference>
<comment type="caution">
    <text evidence="12">The sequence shown here is derived from an EMBL/GenBank/DDBJ whole genome shotgun (WGS) entry which is preliminary data.</text>
</comment>
<dbReference type="Proteomes" id="UP000626244">
    <property type="component" value="Unassembled WGS sequence"/>
</dbReference>
<evidence type="ECO:0000256" key="6">
    <source>
        <dbReference type="ARBA" id="ARBA00022840"/>
    </source>
</evidence>
<keyword evidence="6 11" id="KW-0067">ATP-binding</keyword>
<keyword evidence="8 11" id="KW-1133">Transmembrane helix</keyword>
<evidence type="ECO:0000256" key="10">
    <source>
        <dbReference type="ARBA" id="ARBA00023136"/>
    </source>
</evidence>
<evidence type="ECO:0000256" key="7">
    <source>
        <dbReference type="ARBA" id="ARBA00022958"/>
    </source>
</evidence>
<dbReference type="InterPro" id="IPR003820">
    <property type="entry name" value="KdpC"/>
</dbReference>
<dbReference type="HAMAP" id="MF_00276">
    <property type="entry name" value="KdpC"/>
    <property type="match status" value="1"/>
</dbReference>
<evidence type="ECO:0000256" key="3">
    <source>
        <dbReference type="ARBA" id="ARBA00022538"/>
    </source>
</evidence>
<evidence type="ECO:0000256" key="2">
    <source>
        <dbReference type="ARBA" id="ARBA00022475"/>
    </source>
</evidence>
<dbReference type="NCBIfam" id="NF001454">
    <property type="entry name" value="PRK00315.1"/>
    <property type="match status" value="1"/>
</dbReference>
<dbReference type="GO" id="GO:0008556">
    <property type="term" value="F:P-type potassium transmembrane transporter activity"/>
    <property type="evidence" value="ECO:0007669"/>
    <property type="project" value="InterPro"/>
</dbReference>
<gene>
    <name evidence="11 12" type="primary">kdpC</name>
    <name evidence="12" type="ORF">GCM10007380_29920</name>
</gene>
<dbReference type="AlphaFoldDB" id="A0A8J3F002"/>
<dbReference type="GO" id="GO:0005886">
    <property type="term" value="C:plasma membrane"/>
    <property type="evidence" value="ECO:0007669"/>
    <property type="project" value="UniProtKB-SubCell"/>
</dbReference>
<evidence type="ECO:0000256" key="8">
    <source>
        <dbReference type="ARBA" id="ARBA00022989"/>
    </source>
</evidence>
<evidence type="ECO:0000256" key="4">
    <source>
        <dbReference type="ARBA" id="ARBA00022692"/>
    </source>
</evidence>
<keyword evidence="10 11" id="KW-0472">Membrane</keyword>
<keyword evidence="9 11" id="KW-0406">Ion transport</keyword>
<evidence type="ECO:0000313" key="12">
    <source>
        <dbReference type="EMBL" id="GGI15817.1"/>
    </source>
</evidence>
<comment type="similarity">
    <text evidence="11">Belongs to the KdpC family.</text>
</comment>